<comment type="caution">
    <text evidence="2">The sequence shown here is derived from an EMBL/GenBank/DDBJ whole genome shotgun (WGS) entry which is preliminary data.</text>
</comment>
<feature type="compositionally biased region" description="Low complexity" evidence="1">
    <location>
        <begin position="20"/>
        <end position="30"/>
    </location>
</feature>
<evidence type="ECO:0000313" key="2">
    <source>
        <dbReference type="EMBL" id="GAA3371007.1"/>
    </source>
</evidence>
<dbReference type="EMBL" id="BAAAYL010000001">
    <property type="protein sequence ID" value="GAA3371007.1"/>
    <property type="molecule type" value="Genomic_DNA"/>
</dbReference>
<evidence type="ECO:0000313" key="3">
    <source>
        <dbReference type="Proteomes" id="UP001499990"/>
    </source>
</evidence>
<accession>A0ABP6S933</accession>
<keyword evidence="3" id="KW-1185">Reference proteome</keyword>
<dbReference type="Proteomes" id="UP001499990">
    <property type="component" value="Unassembled WGS sequence"/>
</dbReference>
<name>A0ABP6S933_9ACTN</name>
<reference evidence="3" key="1">
    <citation type="journal article" date="2019" name="Int. J. Syst. Evol. Microbiol.">
        <title>The Global Catalogue of Microorganisms (GCM) 10K type strain sequencing project: providing services to taxonomists for standard genome sequencing and annotation.</title>
        <authorList>
            <consortium name="The Broad Institute Genomics Platform"/>
            <consortium name="The Broad Institute Genome Sequencing Center for Infectious Disease"/>
            <person name="Wu L."/>
            <person name="Ma J."/>
        </authorList>
    </citation>
    <scope>NUCLEOTIDE SEQUENCE [LARGE SCALE GENOMIC DNA]</scope>
    <source>
        <strain evidence="3">JCM 9651</strain>
    </source>
</reference>
<evidence type="ECO:0000256" key="1">
    <source>
        <dbReference type="SAM" id="MobiDB-lite"/>
    </source>
</evidence>
<feature type="region of interest" description="Disordered" evidence="1">
    <location>
        <begin position="1"/>
        <end position="37"/>
    </location>
</feature>
<gene>
    <name evidence="2" type="ORF">GCM10020367_19950</name>
</gene>
<sequence>MASTKAAYSGSFRAAERKSSVSSSDQGDSSRAATVGGSTSVATFRVTSSSRQAAVRAVRRTRCDSLAVAALVFFSSWTRKRRTSATLRDSSRLEPSIGTR</sequence>
<organism evidence="2 3">
    <name type="scientific">Streptomyces sannanensis</name>
    <dbReference type="NCBI Taxonomy" id="285536"/>
    <lineage>
        <taxon>Bacteria</taxon>
        <taxon>Bacillati</taxon>
        <taxon>Actinomycetota</taxon>
        <taxon>Actinomycetes</taxon>
        <taxon>Kitasatosporales</taxon>
        <taxon>Streptomycetaceae</taxon>
        <taxon>Streptomyces</taxon>
    </lineage>
</organism>
<proteinExistence type="predicted"/>
<protein>
    <submittedName>
        <fullName evidence="2">Uncharacterized protein</fullName>
    </submittedName>
</protein>